<evidence type="ECO:0000259" key="2">
    <source>
        <dbReference type="Pfam" id="PF11817"/>
    </source>
</evidence>
<dbReference type="AlphaFoldDB" id="A0AAW1TZP9"/>
<dbReference type="GO" id="GO:0005737">
    <property type="term" value="C:cytoplasm"/>
    <property type="evidence" value="ECO:0007669"/>
    <property type="project" value="TreeGrafter"/>
</dbReference>
<evidence type="ECO:0000313" key="3">
    <source>
        <dbReference type="EMBL" id="KAK9873365.1"/>
    </source>
</evidence>
<feature type="domain" description="Trafficking protein particle complex subunit 11" evidence="2">
    <location>
        <begin position="268"/>
        <end position="522"/>
    </location>
</feature>
<organism evidence="3 4">
    <name type="scientific">Henosepilachna vigintioctopunctata</name>
    <dbReference type="NCBI Taxonomy" id="420089"/>
    <lineage>
        <taxon>Eukaryota</taxon>
        <taxon>Metazoa</taxon>
        <taxon>Ecdysozoa</taxon>
        <taxon>Arthropoda</taxon>
        <taxon>Hexapoda</taxon>
        <taxon>Insecta</taxon>
        <taxon>Pterygota</taxon>
        <taxon>Neoptera</taxon>
        <taxon>Endopterygota</taxon>
        <taxon>Coleoptera</taxon>
        <taxon>Polyphaga</taxon>
        <taxon>Cucujiformia</taxon>
        <taxon>Coccinelloidea</taxon>
        <taxon>Coccinellidae</taxon>
        <taxon>Epilachninae</taxon>
        <taxon>Epilachnini</taxon>
        <taxon>Henosepilachna</taxon>
    </lineage>
</organism>
<protein>
    <recommendedName>
        <fullName evidence="5">Trafficking protein particle complex subunit 11</fullName>
    </recommendedName>
</protein>
<evidence type="ECO:0000313" key="4">
    <source>
        <dbReference type="Proteomes" id="UP001431783"/>
    </source>
</evidence>
<name>A0AAW1TZP9_9CUCU</name>
<dbReference type="EMBL" id="JARQZJ010000018">
    <property type="protein sequence ID" value="KAK9873365.1"/>
    <property type="molecule type" value="Genomic_DNA"/>
</dbReference>
<dbReference type="Proteomes" id="UP001431783">
    <property type="component" value="Unassembled WGS sequence"/>
</dbReference>
<evidence type="ECO:0000259" key="1">
    <source>
        <dbReference type="Pfam" id="PF07919"/>
    </source>
</evidence>
<feature type="domain" description="Gryzun putative trafficking through Golgi" evidence="1">
    <location>
        <begin position="951"/>
        <end position="1029"/>
    </location>
</feature>
<reference evidence="3 4" key="1">
    <citation type="submission" date="2023-03" db="EMBL/GenBank/DDBJ databases">
        <title>Genome insight into feeding habits of ladybird beetles.</title>
        <authorList>
            <person name="Li H.-S."/>
            <person name="Huang Y.-H."/>
            <person name="Pang H."/>
        </authorList>
    </citation>
    <scope>NUCLEOTIDE SEQUENCE [LARGE SCALE GENOMIC DNA]</scope>
    <source>
        <strain evidence="3">SYSU_2023b</strain>
        <tissue evidence="3">Whole body</tissue>
    </source>
</reference>
<sequence>MAHSAIQNSFDLPQELCVKPSTLVGVSGLDTLNNAIHKAIWEAFTGNRRVERAPVSFKLISNAHEFPVIKPKRNSYDWYIPKGILKKNWMNKHLYEIPAVIVIFYELDWNDLQWNEKMIECASRVQSMRAALEGRNTRITVVLIQNIIPIPTGEDILASERAVALCASCELHSQSLFILPIGDHLNGYAIRLENAFFEFAQSYYHNEAKAVRSHKDQLNKNTHQYLYVRHQFKMAFHYELKQDIMTAHKHYSHAYNNLLEIRIVDTNALEIRMVAGYINYKLCKMLFALNLPRDAISHFKNHIERFKHRIGFHELTFEHYAWLSKQFQFFGDVFDETVKLGLPAVQTQHPGMYYQQAAQYAITRKIVCYELCAKVTTYPQPDPLENFAQMEYYGQRPWRAGKISQDIPDPQLESNGIQALQYLEKQVNHSNLIITLYGLAISQFKTYRCPRTRKHLVLQMADEYYASQDYSKSLTLLTHMLWDFRQEKWWSLMSHIMNKALKCSFLTANIQDYMLLSLELLGKYTNISLDNKKRIYENFNRVLKGEIPFGDPDLPHDMLQKAIIIWQPVFHSSQLKVTVDMTNITSCIETKARFLSRFYEVDQKVTVEIYIRNTSPFMITFSRVSVCINSPVFTSEYAVNSSTISLDFPSNEVKKFEIQFYPDPNDILKDIQIGNINVEIGHPGCKLELKFTSSCDTKGTYPELLHFKYSKDVLNFDNIRPLSTASIVPRSSKLEVSFQHKQPALLGEWYEVYVQIDNKEYNSIDNLEVLLASIEEETPSTTQVSVNSNGIVRNLPLSLDVKKKMGAGETASTYFHLRVHKVSVKNVQIKITYFLNNDNVPVISTKTESLLISVVQPFTVSTTYTSKLMMDINKFYVDEEFGIIPAISILSPWPIIIEKTSFEFSPSVRQVEKNIVSPLHKMKLNEGEVGNELFLACCDRATDQNVTLGQYTIEWRRADAQSITTSTITIIGCPVLKVPLKLSTVLPAHGTVRTPTVIEYMVENKSNHLIQLDVNVDASDGFMFAGFKQPQAKGVMKLPDCVRPSNISVK</sequence>
<evidence type="ECO:0008006" key="5">
    <source>
        <dbReference type="Google" id="ProtNLM"/>
    </source>
</evidence>
<gene>
    <name evidence="3" type="ORF">WA026_022174</name>
</gene>
<proteinExistence type="predicted"/>
<dbReference type="InterPro" id="IPR012880">
    <property type="entry name" value="Gryzun"/>
</dbReference>
<comment type="caution">
    <text evidence="3">The sequence shown here is derived from an EMBL/GenBank/DDBJ whole genome shotgun (WGS) entry which is preliminary data.</text>
</comment>
<accession>A0AAW1TZP9</accession>
<keyword evidence="4" id="KW-1185">Reference proteome</keyword>
<dbReference type="PANTHER" id="PTHR14374">
    <property type="entry name" value="FOIE GRAS"/>
    <property type="match status" value="1"/>
</dbReference>
<dbReference type="Pfam" id="PF11817">
    <property type="entry name" value="Foie-gras_1"/>
    <property type="match status" value="1"/>
</dbReference>
<dbReference type="InterPro" id="IPR021773">
    <property type="entry name" value="TPC11"/>
</dbReference>
<dbReference type="Pfam" id="PF07919">
    <property type="entry name" value="Gryzun"/>
    <property type="match status" value="1"/>
</dbReference>
<dbReference type="PANTHER" id="PTHR14374:SF0">
    <property type="entry name" value="TRAFFICKING PROTEIN PARTICLE COMPLEX SUBUNIT 11"/>
    <property type="match status" value="1"/>
</dbReference>